<evidence type="ECO:0000313" key="2">
    <source>
        <dbReference type="Proteomes" id="UP000237144"/>
    </source>
</evidence>
<gene>
    <name evidence="1" type="ORF">BMF94_2690</name>
</gene>
<sequence>MFVLQSISSFLKQVSGANAHPFRLPPFSREEAAEISRELGAEARSSEQIRLQKEYCTALQTNSPPSREAKPHRASFARTPRYIFPNFYDRFTTDNAFPIDVESTWFSVFCHRITATSLLSQRFFAALGRVPRPPANHPDVLLFKRHLQGLLAFLQSSKETTPRIAERVEFCDNAIEGIEMYRFAANLQFMGELL</sequence>
<protein>
    <submittedName>
        <fullName evidence="1">Uncharacterized protein</fullName>
    </submittedName>
</protein>
<proteinExistence type="predicted"/>
<comment type="caution">
    <text evidence="1">The sequence shown here is derived from an EMBL/GenBank/DDBJ whole genome shotgun (WGS) entry which is preliminary data.</text>
</comment>
<name>A0A2S5BBV6_9BASI</name>
<accession>A0A2S5BBV6</accession>
<keyword evidence="2" id="KW-1185">Reference proteome</keyword>
<dbReference type="Proteomes" id="UP000237144">
    <property type="component" value="Unassembled WGS sequence"/>
</dbReference>
<dbReference type="AlphaFoldDB" id="A0A2S5BBV6"/>
<reference evidence="1 2" key="1">
    <citation type="journal article" date="2018" name="Front. Microbiol.">
        <title>Prospects for Fungal Bioremediation of Acidic Radioactive Waste Sites: Characterization and Genome Sequence of Rhodotorula taiwanensis MD1149.</title>
        <authorList>
            <person name="Tkavc R."/>
            <person name="Matrosova V.Y."/>
            <person name="Grichenko O.E."/>
            <person name="Gostincar C."/>
            <person name="Volpe R.P."/>
            <person name="Klimenkova P."/>
            <person name="Gaidamakova E.K."/>
            <person name="Zhou C.E."/>
            <person name="Stewart B.J."/>
            <person name="Lyman M.G."/>
            <person name="Malfatti S.A."/>
            <person name="Rubinfeld B."/>
            <person name="Courtot M."/>
            <person name="Singh J."/>
            <person name="Dalgard C.L."/>
            <person name="Hamilton T."/>
            <person name="Frey K.G."/>
            <person name="Gunde-Cimerman N."/>
            <person name="Dugan L."/>
            <person name="Daly M.J."/>
        </authorList>
    </citation>
    <scope>NUCLEOTIDE SEQUENCE [LARGE SCALE GENOMIC DNA]</scope>
    <source>
        <strain evidence="1 2">MD1149</strain>
    </source>
</reference>
<dbReference type="EMBL" id="PJQD01000026">
    <property type="protein sequence ID" value="POY74252.1"/>
    <property type="molecule type" value="Genomic_DNA"/>
</dbReference>
<evidence type="ECO:0000313" key="1">
    <source>
        <dbReference type="EMBL" id="POY74252.1"/>
    </source>
</evidence>
<organism evidence="1 2">
    <name type="scientific">Rhodotorula taiwanensis</name>
    <dbReference type="NCBI Taxonomy" id="741276"/>
    <lineage>
        <taxon>Eukaryota</taxon>
        <taxon>Fungi</taxon>
        <taxon>Dikarya</taxon>
        <taxon>Basidiomycota</taxon>
        <taxon>Pucciniomycotina</taxon>
        <taxon>Microbotryomycetes</taxon>
        <taxon>Sporidiobolales</taxon>
        <taxon>Sporidiobolaceae</taxon>
        <taxon>Rhodotorula</taxon>
    </lineage>
</organism>